<comment type="similarity">
    <text evidence="2">Belongs to the major facilitator superfamily.</text>
</comment>
<reference evidence="9 10" key="1">
    <citation type="journal article" date="2023" name="Ecotoxicol. Environ. Saf.">
        <title>Mercury remediation potential of mercury-resistant strain Rheinheimera metallidurans sp. nov. isolated from a municipal waste dumping site.</title>
        <authorList>
            <person name="Yadav V."/>
            <person name="Manjhi A."/>
            <person name="Vadakedath N."/>
        </authorList>
    </citation>
    <scope>NUCLEOTIDE SEQUENCE [LARGE SCALE GENOMIC DNA]</scope>
    <source>
        <strain evidence="9 10">E-49</strain>
    </source>
</reference>
<dbReference type="EMBL" id="JALAAR010000006">
    <property type="protein sequence ID" value="MEH8017430.1"/>
    <property type="molecule type" value="Genomic_DNA"/>
</dbReference>
<feature type="transmembrane region" description="Helical" evidence="7">
    <location>
        <begin position="99"/>
        <end position="123"/>
    </location>
</feature>
<dbReference type="RefSeq" id="WP_335735835.1">
    <property type="nucleotide sequence ID" value="NZ_JALAAR010000006.1"/>
</dbReference>
<evidence type="ECO:0000256" key="1">
    <source>
        <dbReference type="ARBA" id="ARBA00004127"/>
    </source>
</evidence>
<evidence type="ECO:0000256" key="3">
    <source>
        <dbReference type="ARBA" id="ARBA00022448"/>
    </source>
</evidence>
<dbReference type="InterPro" id="IPR011701">
    <property type="entry name" value="MFS"/>
</dbReference>
<dbReference type="PROSITE" id="PS50850">
    <property type="entry name" value="MFS"/>
    <property type="match status" value="1"/>
</dbReference>
<evidence type="ECO:0000256" key="6">
    <source>
        <dbReference type="ARBA" id="ARBA00023136"/>
    </source>
</evidence>
<feature type="transmembrane region" description="Helical" evidence="7">
    <location>
        <begin position="330"/>
        <end position="353"/>
    </location>
</feature>
<evidence type="ECO:0000256" key="5">
    <source>
        <dbReference type="ARBA" id="ARBA00022989"/>
    </source>
</evidence>
<dbReference type="PANTHER" id="PTHR23514">
    <property type="entry name" value="BYPASS OF STOP CODON PROTEIN 6"/>
    <property type="match status" value="1"/>
</dbReference>
<keyword evidence="3" id="KW-0813">Transport</keyword>
<accession>A0ABU8C676</accession>
<keyword evidence="5 7" id="KW-1133">Transmembrane helix</keyword>
<feature type="transmembrane region" description="Helical" evidence="7">
    <location>
        <begin position="276"/>
        <end position="296"/>
    </location>
</feature>
<dbReference type="InterPro" id="IPR051788">
    <property type="entry name" value="MFS_Transporter"/>
</dbReference>
<feature type="transmembrane region" description="Helical" evidence="7">
    <location>
        <begin position="40"/>
        <end position="60"/>
    </location>
</feature>
<evidence type="ECO:0000313" key="10">
    <source>
        <dbReference type="Proteomes" id="UP001375382"/>
    </source>
</evidence>
<dbReference type="Pfam" id="PF07690">
    <property type="entry name" value="MFS_1"/>
    <property type="match status" value="1"/>
</dbReference>
<organism evidence="9 10">
    <name type="scientific">Rheinheimera muenzenbergensis</name>
    <dbReference type="NCBI Taxonomy" id="1193628"/>
    <lineage>
        <taxon>Bacteria</taxon>
        <taxon>Pseudomonadati</taxon>
        <taxon>Pseudomonadota</taxon>
        <taxon>Gammaproteobacteria</taxon>
        <taxon>Chromatiales</taxon>
        <taxon>Chromatiaceae</taxon>
        <taxon>Rheinheimera</taxon>
    </lineage>
</organism>
<feature type="transmembrane region" description="Helical" evidence="7">
    <location>
        <begin position="72"/>
        <end position="93"/>
    </location>
</feature>
<evidence type="ECO:0000256" key="7">
    <source>
        <dbReference type="SAM" id="Phobius"/>
    </source>
</evidence>
<feature type="transmembrane region" description="Helical" evidence="7">
    <location>
        <begin position="135"/>
        <end position="154"/>
    </location>
</feature>
<dbReference type="PANTHER" id="PTHR23514:SF3">
    <property type="entry name" value="BYPASS OF STOP CODON PROTEIN 6"/>
    <property type="match status" value="1"/>
</dbReference>
<proteinExistence type="inferred from homology"/>
<keyword evidence="4 7" id="KW-0812">Transmembrane</keyword>
<evidence type="ECO:0000259" key="8">
    <source>
        <dbReference type="PROSITE" id="PS50850"/>
    </source>
</evidence>
<evidence type="ECO:0000313" key="9">
    <source>
        <dbReference type="EMBL" id="MEH8017430.1"/>
    </source>
</evidence>
<feature type="transmembrane region" description="Helical" evidence="7">
    <location>
        <begin position="7"/>
        <end position="28"/>
    </location>
</feature>
<feature type="transmembrane region" description="Helical" evidence="7">
    <location>
        <begin position="201"/>
        <end position="221"/>
    </location>
</feature>
<dbReference type="InterPro" id="IPR020846">
    <property type="entry name" value="MFS_dom"/>
</dbReference>
<comment type="subcellular location">
    <subcellularLocation>
        <location evidence="1">Endomembrane system</location>
        <topology evidence="1">Multi-pass membrane protein</topology>
    </subcellularLocation>
</comment>
<feature type="transmembrane region" description="Helical" evidence="7">
    <location>
        <begin position="247"/>
        <end position="269"/>
    </location>
</feature>
<feature type="transmembrane region" description="Helical" evidence="7">
    <location>
        <begin position="160"/>
        <end position="180"/>
    </location>
</feature>
<dbReference type="Gene3D" id="1.20.1250.20">
    <property type="entry name" value="MFS general substrate transporter like domains"/>
    <property type="match status" value="2"/>
</dbReference>
<feature type="domain" description="Major facilitator superfamily (MFS) profile" evidence="8">
    <location>
        <begin position="6"/>
        <end position="387"/>
    </location>
</feature>
<gene>
    <name evidence="9" type="ORF">MN202_09305</name>
</gene>
<dbReference type="SUPFAM" id="SSF103473">
    <property type="entry name" value="MFS general substrate transporter"/>
    <property type="match status" value="1"/>
</dbReference>
<feature type="transmembrane region" description="Helical" evidence="7">
    <location>
        <begin position="302"/>
        <end position="323"/>
    </location>
</feature>
<sequence length="393" mass="43106">MSRLQPTAVIFSGFFLLGNLIILWGMLLPDMAKSLQMAPTISGVFFSLMSAGTIVGAIIGGKYVQKFHFLRLFALLAISETLLLLLLSLVHSWQLLLPLILLVGLTYSIMFTIGHTLIARLYVTKRAAMMGLMDFMFSLGTLTAPLWVVMLYWWLDDWRWPVRIIAFCLLLVGLYSWYVAQQRPVLTPGRSTGSQSLSYVAVLRQPLFFIMLLVMIGYGAAEWGQGNWFVSYAVDGLGYPAESARLLLAWFTGGMVVSRLGFALLLRWLQPGQLMLLLAGCALSGAVLLITTQAYLPVVLGNLALGLGIGGLFPLMLSTAMDLDADNGPLLSGLASIGTSIGFQFAGLATGIWAQHAGIAQAFMLVPLACCWLLAMLWLFSRMLQRRKRHNAG</sequence>
<feature type="transmembrane region" description="Helical" evidence="7">
    <location>
        <begin position="359"/>
        <end position="380"/>
    </location>
</feature>
<dbReference type="InterPro" id="IPR036259">
    <property type="entry name" value="MFS_trans_sf"/>
</dbReference>
<comment type="caution">
    <text evidence="9">The sequence shown here is derived from an EMBL/GenBank/DDBJ whole genome shotgun (WGS) entry which is preliminary data.</text>
</comment>
<protein>
    <submittedName>
        <fullName evidence="9">MFS transporter</fullName>
    </submittedName>
</protein>
<keyword evidence="10" id="KW-1185">Reference proteome</keyword>
<evidence type="ECO:0000256" key="4">
    <source>
        <dbReference type="ARBA" id="ARBA00022692"/>
    </source>
</evidence>
<evidence type="ECO:0000256" key="2">
    <source>
        <dbReference type="ARBA" id="ARBA00008335"/>
    </source>
</evidence>
<keyword evidence="6 7" id="KW-0472">Membrane</keyword>
<dbReference type="Proteomes" id="UP001375382">
    <property type="component" value="Unassembled WGS sequence"/>
</dbReference>
<name>A0ABU8C676_9GAMM</name>